<dbReference type="EMBL" id="CP138858">
    <property type="protein sequence ID" value="WPJ96546.1"/>
    <property type="molecule type" value="Genomic_DNA"/>
</dbReference>
<gene>
    <name evidence="2" type="ORF">SH580_02365</name>
</gene>
<accession>A0ABZ0RN43</accession>
<dbReference type="Pfam" id="PF18480">
    <property type="entry name" value="DUF5615"/>
    <property type="match status" value="1"/>
</dbReference>
<feature type="domain" description="DUF5615" evidence="1">
    <location>
        <begin position="2"/>
        <end position="56"/>
    </location>
</feature>
<organism evidence="2 3">
    <name type="scientific">Coraliomargarita algicola</name>
    <dbReference type="NCBI Taxonomy" id="3092156"/>
    <lineage>
        <taxon>Bacteria</taxon>
        <taxon>Pseudomonadati</taxon>
        <taxon>Verrucomicrobiota</taxon>
        <taxon>Opitutia</taxon>
        <taxon>Puniceicoccales</taxon>
        <taxon>Coraliomargaritaceae</taxon>
        <taxon>Coraliomargarita</taxon>
    </lineage>
</organism>
<evidence type="ECO:0000313" key="3">
    <source>
        <dbReference type="Proteomes" id="UP001324993"/>
    </source>
</evidence>
<dbReference type="Proteomes" id="UP001324993">
    <property type="component" value="Chromosome"/>
</dbReference>
<dbReference type="InterPro" id="IPR041049">
    <property type="entry name" value="DUF5615"/>
</dbReference>
<name>A0ABZ0RN43_9BACT</name>
<reference evidence="2 3" key="1">
    <citation type="submission" date="2023-11" db="EMBL/GenBank/DDBJ databases">
        <title>Coraliomargarita sp. nov., isolated from marine algae.</title>
        <authorList>
            <person name="Lee J.K."/>
            <person name="Baek J.H."/>
            <person name="Kim J.M."/>
            <person name="Choi D.G."/>
            <person name="Jeon C.O."/>
        </authorList>
    </citation>
    <scope>NUCLEOTIDE SEQUENCE [LARGE SCALE GENOMIC DNA]</scope>
    <source>
        <strain evidence="2 3">J2-16</strain>
    </source>
</reference>
<sequence length="59" mass="7113">MISKDEDFFILAMRPKDTGRLLWLRLGNCRTRDLLTMLNQRWSDIENAFSQEQRVVEVR</sequence>
<proteinExistence type="predicted"/>
<evidence type="ECO:0000259" key="1">
    <source>
        <dbReference type="Pfam" id="PF18480"/>
    </source>
</evidence>
<evidence type="ECO:0000313" key="2">
    <source>
        <dbReference type="EMBL" id="WPJ96546.1"/>
    </source>
</evidence>
<keyword evidence="3" id="KW-1185">Reference proteome</keyword>
<protein>
    <recommendedName>
        <fullName evidence="1">DUF5615 domain-containing protein</fullName>
    </recommendedName>
</protein>